<sequence>MVSTRQRLSKERQKRRLRLLKITLFFFFFLGLFIGFYQLIHQPWFSFGKVDVKGIHVIEKAEVMTNAGLTEPINLFMINRTQVKRNLMQDYRIKDVSTGYDWPNILTINIRERTAGFYIKTAYGGFVQVDFDGYVLKVGRGLKDAVVPYVSGINVGNVYLGDKIEQKEIFNLIQFLSKLDKDLLEEIAEIAVDGQKHVTIRMLTGMLIIIGELDDIENKTENFLTICNEIKTKNINAEYIDLTFSKPYIKVKR</sequence>
<dbReference type="Pfam" id="PF03799">
    <property type="entry name" value="FtsQ_DivIB_C"/>
    <property type="match status" value="1"/>
</dbReference>
<dbReference type="InterPro" id="IPR045335">
    <property type="entry name" value="FtsQ_C_sf"/>
</dbReference>
<comment type="subcellular location">
    <subcellularLocation>
        <location evidence="1">Membrane</location>
    </subcellularLocation>
</comment>
<feature type="domain" description="POTRA" evidence="9">
    <location>
        <begin position="45"/>
        <end position="113"/>
    </location>
</feature>
<reference evidence="10" key="2">
    <citation type="journal article" date="2021" name="PeerJ">
        <title>Extensive microbial diversity within the chicken gut microbiome revealed by metagenomics and culture.</title>
        <authorList>
            <person name="Gilroy R."/>
            <person name="Ravi A."/>
            <person name="Getino M."/>
            <person name="Pursley I."/>
            <person name="Horton D.L."/>
            <person name="Alikhan N.F."/>
            <person name="Baker D."/>
            <person name="Gharbi K."/>
            <person name="Hall N."/>
            <person name="Watson M."/>
            <person name="Adriaenssens E.M."/>
            <person name="Foster-Nyarko E."/>
            <person name="Jarju S."/>
            <person name="Secka A."/>
            <person name="Antonio M."/>
            <person name="Oren A."/>
            <person name="Chaudhuri R.R."/>
            <person name="La Ragione R."/>
            <person name="Hildebrand F."/>
            <person name="Pallen M.J."/>
        </authorList>
    </citation>
    <scope>NUCLEOTIDE SEQUENCE</scope>
    <source>
        <strain evidence="10">CHK160-1198</strain>
    </source>
</reference>
<evidence type="ECO:0000256" key="5">
    <source>
        <dbReference type="ARBA" id="ARBA00022989"/>
    </source>
</evidence>
<comment type="caution">
    <text evidence="10">The sequence shown here is derived from an EMBL/GenBank/DDBJ whole genome shotgun (WGS) entry which is preliminary data.</text>
</comment>
<protein>
    <submittedName>
        <fullName evidence="10">FtsQ-type POTRA domain-containing protein</fullName>
    </submittedName>
</protein>
<keyword evidence="4 8" id="KW-0812">Transmembrane</keyword>
<dbReference type="PROSITE" id="PS51779">
    <property type="entry name" value="POTRA"/>
    <property type="match status" value="1"/>
</dbReference>
<dbReference type="GO" id="GO:0051301">
    <property type="term" value="P:cell division"/>
    <property type="evidence" value="ECO:0007669"/>
    <property type="project" value="UniProtKB-KW"/>
</dbReference>
<dbReference type="Pfam" id="PF08478">
    <property type="entry name" value="POTRA_1"/>
    <property type="match status" value="1"/>
</dbReference>
<reference evidence="10" key="1">
    <citation type="submission" date="2020-10" db="EMBL/GenBank/DDBJ databases">
        <authorList>
            <person name="Gilroy R."/>
        </authorList>
    </citation>
    <scope>NUCLEOTIDE SEQUENCE</scope>
    <source>
        <strain evidence="10">CHK160-1198</strain>
    </source>
</reference>
<gene>
    <name evidence="10" type="ORF">IAB06_00700</name>
</gene>
<dbReference type="PANTHER" id="PTHR37820">
    <property type="entry name" value="CELL DIVISION PROTEIN DIVIB"/>
    <property type="match status" value="1"/>
</dbReference>
<evidence type="ECO:0000256" key="3">
    <source>
        <dbReference type="ARBA" id="ARBA00022618"/>
    </source>
</evidence>
<evidence type="ECO:0000256" key="6">
    <source>
        <dbReference type="ARBA" id="ARBA00023136"/>
    </source>
</evidence>
<dbReference type="EMBL" id="DVNI01000009">
    <property type="protein sequence ID" value="HIU63548.1"/>
    <property type="molecule type" value="Genomic_DNA"/>
</dbReference>
<dbReference type="GO" id="GO:0005886">
    <property type="term" value="C:plasma membrane"/>
    <property type="evidence" value="ECO:0007669"/>
    <property type="project" value="TreeGrafter"/>
</dbReference>
<keyword evidence="3" id="KW-0132">Cell division</keyword>
<evidence type="ECO:0000313" key="10">
    <source>
        <dbReference type="EMBL" id="HIU63548.1"/>
    </source>
</evidence>
<proteinExistence type="predicted"/>
<evidence type="ECO:0000256" key="1">
    <source>
        <dbReference type="ARBA" id="ARBA00004370"/>
    </source>
</evidence>
<keyword evidence="7" id="KW-0131">Cell cycle</keyword>
<keyword evidence="6 8" id="KW-0472">Membrane</keyword>
<dbReference type="InterPro" id="IPR050487">
    <property type="entry name" value="FtsQ_DivIB"/>
</dbReference>
<dbReference type="AlphaFoldDB" id="A0A9D1SKZ9"/>
<dbReference type="InterPro" id="IPR005548">
    <property type="entry name" value="Cell_div_FtsQ/DivIB_C"/>
</dbReference>
<organism evidence="10 11">
    <name type="scientific">Candidatus Avacidaminococcus intestinavium</name>
    <dbReference type="NCBI Taxonomy" id="2840684"/>
    <lineage>
        <taxon>Bacteria</taxon>
        <taxon>Bacillati</taxon>
        <taxon>Bacillota</taxon>
        <taxon>Negativicutes</taxon>
        <taxon>Acidaminococcales</taxon>
        <taxon>Acidaminococcaceae</taxon>
        <taxon>Acidaminococcaceae incertae sedis</taxon>
        <taxon>Candidatus Avacidaminococcus</taxon>
    </lineage>
</organism>
<evidence type="ECO:0000313" key="11">
    <source>
        <dbReference type="Proteomes" id="UP000824099"/>
    </source>
</evidence>
<name>A0A9D1SKZ9_9FIRM</name>
<evidence type="ECO:0000256" key="7">
    <source>
        <dbReference type="ARBA" id="ARBA00023306"/>
    </source>
</evidence>
<keyword evidence="5 8" id="KW-1133">Transmembrane helix</keyword>
<evidence type="ECO:0000256" key="4">
    <source>
        <dbReference type="ARBA" id="ARBA00022692"/>
    </source>
</evidence>
<dbReference type="InterPro" id="IPR013685">
    <property type="entry name" value="POTRA_FtsQ_type"/>
</dbReference>
<evidence type="ECO:0000259" key="9">
    <source>
        <dbReference type="PROSITE" id="PS51779"/>
    </source>
</evidence>
<dbReference type="InterPro" id="IPR034746">
    <property type="entry name" value="POTRA"/>
</dbReference>
<evidence type="ECO:0000256" key="8">
    <source>
        <dbReference type="SAM" id="Phobius"/>
    </source>
</evidence>
<keyword evidence="2" id="KW-1003">Cell membrane</keyword>
<dbReference type="PANTHER" id="PTHR37820:SF1">
    <property type="entry name" value="CELL DIVISION PROTEIN FTSQ"/>
    <property type="match status" value="1"/>
</dbReference>
<dbReference type="Gene3D" id="3.40.50.11690">
    <property type="entry name" value="Cell division protein FtsQ/DivIB"/>
    <property type="match status" value="1"/>
</dbReference>
<dbReference type="Proteomes" id="UP000824099">
    <property type="component" value="Unassembled WGS sequence"/>
</dbReference>
<evidence type="ECO:0000256" key="2">
    <source>
        <dbReference type="ARBA" id="ARBA00022475"/>
    </source>
</evidence>
<feature type="transmembrane region" description="Helical" evidence="8">
    <location>
        <begin position="20"/>
        <end position="40"/>
    </location>
</feature>
<dbReference type="Gene3D" id="3.10.20.310">
    <property type="entry name" value="membrane protein fhac"/>
    <property type="match status" value="1"/>
</dbReference>
<accession>A0A9D1SKZ9</accession>